<evidence type="ECO:0000313" key="5">
    <source>
        <dbReference type="EnsemblMetazoa" id="LLOJ003830-PA"/>
    </source>
</evidence>
<proteinExistence type="inferred from homology"/>
<dbReference type="PANTHER" id="PTHR12195">
    <property type="entry name" value="CYTOPLASMIC FMR1-INTERACTING PROTEIN-RELATED"/>
    <property type="match status" value="1"/>
</dbReference>
<dbReference type="InterPro" id="IPR008081">
    <property type="entry name" value="Cytoplasmic_FMR1-int"/>
</dbReference>
<evidence type="ECO:0000313" key="6">
    <source>
        <dbReference type="Proteomes" id="UP000092461"/>
    </source>
</evidence>
<feature type="compositionally biased region" description="Basic and acidic residues" evidence="2">
    <location>
        <begin position="847"/>
        <end position="856"/>
    </location>
</feature>
<reference evidence="4" key="2">
    <citation type="journal article" date="2020" name="BMC">
        <title>Leishmania infection induces a limited differential gene expression in the sand fly midgut.</title>
        <authorList>
            <person name="Coutinho-Abreu I.V."/>
            <person name="Serafim T.D."/>
            <person name="Meneses C."/>
            <person name="Kamhawi S."/>
            <person name="Oliveira F."/>
            <person name="Valenzuela J.G."/>
        </authorList>
    </citation>
    <scope>NUCLEOTIDE SEQUENCE</scope>
    <source>
        <strain evidence="4">Jacobina</strain>
        <tissue evidence="4">Midgut</tissue>
    </source>
</reference>
<evidence type="ECO:0000256" key="1">
    <source>
        <dbReference type="ARBA" id="ARBA00025790"/>
    </source>
</evidence>
<keyword evidence="6" id="KW-1185">Reference proteome</keyword>
<dbReference type="EnsemblMetazoa" id="LLOJ003830-RA">
    <property type="protein sequence ID" value="LLOJ003830-PA"/>
    <property type="gene ID" value="LLOJ003830"/>
</dbReference>
<dbReference type="EMBL" id="AJWK01012196">
    <property type="status" value="NOT_ANNOTATED_CDS"/>
    <property type="molecule type" value="Genomic_DNA"/>
</dbReference>
<dbReference type="EMBL" id="GITU01002293">
    <property type="protein sequence ID" value="MBC1170996.1"/>
    <property type="molecule type" value="Transcribed_RNA"/>
</dbReference>
<dbReference type="GO" id="GO:0005737">
    <property type="term" value="C:cytoplasm"/>
    <property type="evidence" value="ECO:0007669"/>
    <property type="project" value="UniProtKB-ARBA"/>
</dbReference>
<dbReference type="VEuPathDB" id="VectorBase:LLOJ003830"/>
<feature type="domain" description="CYRIA/CYRIB Rac1 binding" evidence="3">
    <location>
        <begin position="61"/>
        <end position="275"/>
    </location>
</feature>
<feature type="region of interest" description="Disordered" evidence="2">
    <location>
        <begin position="835"/>
        <end position="856"/>
    </location>
</feature>
<evidence type="ECO:0000259" key="3">
    <source>
        <dbReference type="Pfam" id="PF07159"/>
    </source>
</evidence>
<dbReference type="GO" id="GO:0031267">
    <property type="term" value="F:small GTPase binding"/>
    <property type="evidence" value="ECO:0007669"/>
    <property type="project" value="InterPro"/>
</dbReference>
<reference evidence="5" key="3">
    <citation type="submission" date="2020-05" db="UniProtKB">
        <authorList>
            <consortium name="EnsemblMetazoa"/>
        </authorList>
    </citation>
    <scope>IDENTIFICATION</scope>
    <source>
        <strain evidence="5">Jacobina</strain>
    </source>
</reference>
<dbReference type="EMBL" id="AJWK01012198">
    <property type="status" value="NOT_ANNOTATED_CDS"/>
    <property type="molecule type" value="Genomic_DNA"/>
</dbReference>
<dbReference type="GO" id="GO:0030833">
    <property type="term" value="P:regulation of actin filament polymerization"/>
    <property type="evidence" value="ECO:0007669"/>
    <property type="project" value="InterPro"/>
</dbReference>
<dbReference type="PRINTS" id="PR01698">
    <property type="entry name" value="CYTOFMRPINTP"/>
</dbReference>
<dbReference type="PIRSF" id="PIRSF008153">
    <property type="entry name" value="FMR1_interacting"/>
    <property type="match status" value="1"/>
</dbReference>
<dbReference type="Pfam" id="PF07159">
    <property type="entry name" value="CYRIA-B_Rac1-bd"/>
    <property type="match status" value="1"/>
</dbReference>
<dbReference type="Pfam" id="PF05994">
    <property type="entry name" value="FragX_IP"/>
    <property type="match status" value="2"/>
</dbReference>
<dbReference type="Proteomes" id="UP000092461">
    <property type="component" value="Unassembled WGS sequence"/>
</dbReference>
<reference evidence="6" key="1">
    <citation type="submission" date="2012-05" db="EMBL/GenBank/DDBJ databases">
        <title>Whole Genome Assembly of Lutzomyia longipalpis.</title>
        <authorList>
            <person name="Richards S."/>
            <person name="Qu C."/>
            <person name="Dillon R."/>
            <person name="Worley K."/>
            <person name="Scherer S."/>
            <person name="Batterton M."/>
            <person name="Taylor A."/>
            <person name="Hawes A."/>
            <person name="Hernandez B."/>
            <person name="Kovar C."/>
            <person name="Mandapat C."/>
            <person name="Pham C."/>
            <person name="Qu C."/>
            <person name="Jing C."/>
            <person name="Bess C."/>
            <person name="Bandaranaike D."/>
            <person name="Ngo D."/>
            <person name="Ongeri F."/>
            <person name="Arias F."/>
            <person name="Lara F."/>
            <person name="Weissenberger G."/>
            <person name="Kamau G."/>
            <person name="Han H."/>
            <person name="Shen H."/>
            <person name="Dinh H."/>
            <person name="Khalil I."/>
            <person name="Jones J."/>
            <person name="Shafer J."/>
            <person name="Jayaseelan J."/>
            <person name="Quiroz J."/>
            <person name="Blankenburg K."/>
            <person name="Nguyen L."/>
            <person name="Jackson L."/>
            <person name="Francisco L."/>
            <person name="Tang L.-Y."/>
            <person name="Pu L.-L."/>
            <person name="Perales L."/>
            <person name="Lorensuhewa L."/>
            <person name="Munidasa M."/>
            <person name="Coyle M."/>
            <person name="Taylor M."/>
            <person name="Puazo M."/>
            <person name="Firestine M."/>
            <person name="Scheel M."/>
            <person name="Javaid M."/>
            <person name="Wang M."/>
            <person name="Li M."/>
            <person name="Tabassum N."/>
            <person name="Saada N."/>
            <person name="Osuji N."/>
            <person name="Aqrawi P."/>
            <person name="Fu Q."/>
            <person name="Thornton R."/>
            <person name="Raj R."/>
            <person name="Goodspeed R."/>
            <person name="Mata R."/>
            <person name="Najjar R."/>
            <person name="Gubbala S."/>
            <person name="Lee S."/>
            <person name="Denson S."/>
            <person name="Patil S."/>
            <person name="Macmil S."/>
            <person name="Qi S."/>
            <person name="Matskevitch T."/>
            <person name="Palculict T."/>
            <person name="Mathew T."/>
            <person name="Vee V."/>
            <person name="Velamala V."/>
            <person name="Korchina V."/>
            <person name="Cai W."/>
            <person name="Liu W."/>
            <person name="Dai W."/>
            <person name="Zou X."/>
            <person name="Zhu Y."/>
            <person name="Zhang Y."/>
            <person name="Wu Y.-Q."/>
            <person name="Xin Y."/>
            <person name="Nazarath L."/>
            <person name="Kovar C."/>
            <person name="Han Y."/>
            <person name="Muzny D."/>
            <person name="Gibbs R."/>
        </authorList>
    </citation>
    <scope>NUCLEOTIDE SEQUENCE [LARGE SCALE GENOMIC DNA]</scope>
    <source>
        <strain evidence="6">Jacobina</strain>
    </source>
</reference>
<dbReference type="VEuPathDB" id="VectorBase:LLONM1_008292"/>
<evidence type="ECO:0000256" key="2">
    <source>
        <dbReference type="SAM" id="MobiDB-lite"/>
    </source>
</evidence>
<sequence length="856" mass="98264">MTEKITLADALSNVEVLDELPLPDEQPCIEAQPCSVVYKANFDTNFEDRNGFVTGVAKYIEEATVHANLNVLLDEGQQHAVMLYTWRCCSRAIPQPKSNEQPNRVEIYEKTVEVLAPEVNKLLNFMYFQRKAIEAFCAEVKRLCHSEKRKDFVSEAYLLTLGKFINMFAVLDELKNMKSSVKNDYSTYRRAAQFLKVMSDSHTLQESQNLSMFLATQNKIRDAVRETLEKVNGYEDLMADVVNICVHMFETKMYMTPEEKHMLVKVMGFGLFLMDTEACNVNKLDQKKKLRLDRIDRIFKNLEVVPLFGDMQIAPFNYIKRSKHFDPSKWPLSSSTAISPQADLMVHLPQIREDHVKYISELARYTNEVTTTVKDNTTDAENRATADLALRGLQLLSEWSSVVTELYSWKLLHPTDHHQNKECPVEAEEYERATRYNYTDEEKFALIEVIAMIKGLQVLMTRIETVLCEAIRRSIYAELQDFVQLTLREPLRKAKGSESLDDPALKGKKDPDGGFKIAVPRLNVGPSSTQLYMVRTMLESLIADKSGGKRTLRKDIDGTCLMQIDHYYHAHLIDIVQYPDAKTELFQLFREFGNSIIFCLLIEQALSQEEVCDLLHAAPFQNILPRPYCKDGEKPETKQKRLESKYSSLQIVSNVEKFGTAKQAMIAREGDLLTRERLCCGLSIFEVILGRVKSYMDDPVWMGPPPINGVMNIDECSEFHRLWSALQFVYCIPVADTEFTVEQLFGEGLNWAGCVMIVLLGQQRKFEALDFCYHILRVQRVDGKDETVKGINLKRLVDRIRRFQVLNSQIFAVLNKYLKSGDSEGSTVEHVRCFPPPPHPSMMPASHYHDPNKIRH</sequence>
<dbReference type="EMBL" id="AJWK01012197">
    <property type="status" value="NOT_ANNOTATED_CDS"/>
    <property type="molecule type" value="Genomic_DNA"/>
</dbReference>
<protein>
    <submittedName>
        <fullName evidence="4">Putative cytoplasmic fmr1-interacting protein</fullName>
    </submittedName>
</protein>
<evidence type="ECO:0000313" key="4">
    <source>
        <dbReference type="EMBL" id="MBC1170996.1"/>
    </source>
</evidence>
<dbReference type="InterPro" id="IPR009828">
    <property type="entry name" value="CYRIA/CYRIB_Rac1-bd"/>
</dbReference>
<comment type="similarity">
    <text evidence="1">Belongs to the CYFIP family.</text>
</comment>
<accession>A0A1B0CHB8</accession>
<dbReference type="AlphaFoldDB" id="A0A1B0CHB8"/>
<name>A0A1B0CHB8_LUTLO</name>
<organism evidence="5 6">
    <name type="scientific">Lutzomyia longipalpis</name>
    <name type="common">Sand fly</name>
    <dbReference type="NCBI Taxonomy" id="7200"/>
    <lineage>
        <taxon>Eukaryota</taxon>
        <taxon>Metazoa</taxon>
        <taxon>Ecdysozoa</taxon>
        <taxon>Arthropoda</taxon>
        <taxon>Hexapoda</taxon>
        <taxon>Insecta</taxon>
        <taxon>Pterygota</taxon>
        <taxon>Neoptera</taxon>
        <taxon>Endopterygota</taxon>
        <taxon>Diptera</taxon>
        <taxon>Nematocera</taxon>
        <taxon>Psychodoidea</taxon>
        <taxon>Psychodidae</taxon>
        <taxon>Lutzomyia</taxon>
        <taxon>Lutzomyia</taxon>
    </lineage>
</organism>